<evidence type="ECO:0000313" key="9">
    <source>
        <dbReference type="Proteomes" id="UP001222325"/>
    </source>
</evidence>
<keyword evidence="9" id="KW-1185">Reference proteome</keyword>
<proteinExistence type="predicted"/>
<evidence type="ECO:0000256" key="6">
    <source>
        <dbReference type="SAM" id="Phobius"/>
    </source>
</evidence>
<dbReference type="Proteomes" id="UP001222325">
    <property type="component" value="Unassembled WGS sequence"/>
</dbReference>
<organism evidence="8 9">
    <name type="scientific">Mycena belliarum</name>
    <dbReference type="NCBI Taxonomy" id="1033014"/>
    <lineage>
        <taxon>Eukaryota</taxon>
        <taxon>Fungi</taxon>
        <taxon>Dikarya</taxon>
        <taxon>Basidiomycota</taxon>
        <taxon>Agaricomycotina</taxon>
        <taxon>Agaricomycetes</taxon>
        <taxon>Agaricomycetidae</taxon>
        <taxon>Agaricales</taxon>
        <taxon>Marasmiineae</taxon>
        <taxon>Mycenaceae</taxon>
        <taxon>Mycena</taxon>
    </lineage>
</organism>
<evidence type="ECO:0000256" key="3">
    <source>
        <dbReference type="ARBA" id="ARBA00022989"/>
    </source>
</evidence>
<dbReference type="InterPro" id="IPR036259">
    <property type="entry name" value="MFS_trans_sf"/>
</dbReference>
<dbReference type="InterPro" id="IPR011701">
    <property type="entry name" value="MFS"/>
</dbReference>
<feature type="transmembrane region" description="Helical" evidence="6">
    <location>
        <begin position="45"/>
        <end position="65"/>
    </location>
</feature>
<feature type="transmembrane region" description="Helical" evidence="6">
    <location>
        <begin position="113"/>
        <end position="132"/>
    </location>
</feature>
<comment type="caution">
    <text evidence="8">The sequence shown here is derived from an EMBL/GenBank/DDBJ whole genome shotgun (WGS) entry which is preliminary data.</text>
</comment>
<dbReference type="CDD" id="cd17502">
    <property type="entry name" value="MFS_Azr1_MDR_like"/>
    <property type="match status" value="1"/>
</dbReference>
<keyword evidence="4 6" id="KW-0472">Membrane</keyword>
<dbReference type="Gene3D" id="1.20.1720.10">
    <property type="entry name" value="Multidrug resistance protein D"/>
    <property type="match status" value="1"/>
</dbReference>
<dbReference type="PANTHER" id="PTHR23501:SF198">
    <property type="entry name" value="AZOLE RESISTANCE PROTEIN 1-RELATED"/>
    <property type="match status" value="1"/>
</dbReference>
<gene>
    <name evidence="8" type="ORF">B0H15DRAFT_836993</name>
</gene>
<feature type="domain" description="Major facilitator superfamily (MFS) profile" evidence="7">
    <location>
        <begin position="48"/>
        <end position="501"/>
    </location>
</feature>
<dbReference type="Gene3D" id="1.20.1250.20">
    <property type="entry name" value="MFS general substrate transporter like domains"/>
    <property type="match status" value="1"/>
</dbReference>
<feature type="compositionally biased region" description="Polar residues" evidence="5">
    <location>
        <begin position="1"/>
        <end position="12"/>
    </location>
</feature>
<feature type="region of interest" description="Disordered" evidence="5">
    <location>
        <begin position="1"/>
        <end position="34"/>
    </location>
</feature>
<feature type="transmembrane region" description="Helical" evidence="6">
    <location>
        <begin position="513"/>
        <end position="531"/>
    </location>
</feature>
<keyword evidence="2 6" id="KW-0812">Transmembrane</keyword>
<feature type="transmembrane region" description="Helical" evidence="6">
    <location>
        <begin position="436"/>
        <end position="463"/>
    </location>
</feature>
<feature type="transmembrane region" description="Helical" evidence="6">
    <location>
        <begin position="242"/>
        <end position="262"/>
    </location>
</feature>
<feature type="transmembrane region" description="Helical" evidence="6">
    <location>
        <begin position="171"/>
        <end position="189"/>
    </location>
</feature>
<dbReference type="SUPFAM" id="SSF103473">
    <property type="entry name" value="MFS general substrate transporter"/>
    <property type="match status" value="2"/>
</dbReference>
<dbReference type="GO" id="GO:0005886">
    <property type="term" value="C:plasma membrane"/>
    <property type="evidence" value="ECO:0007669"/>
    <property type="project" value="TreeGrafter"/>
</dbReference>
<accession>A0AAD6UA93</accession>
<evidence type="ECO:0000256" key="4">
    <source>
        <dbReference type="ARBA" id="ARBA00023136"/>
    </source>
</evidence>
<feature type="transmembrane region" description="Helical" evidence="6">
    <location>
        <begin position="201"/>
        <end position="221"/>
    </location>
</feature>
<feature type="transmembrane region" description="Helical" evidence="6">
    <location>
        <begin position="373"/>
        <end position="392"/>
    </location>
</feature>
<feature type="transmembrane region" description="Helical" evidence="6">
    <location>
        <begin position="268"/>
        <end position="290"/>
    </location>
</feature>
<feature type="transmembrane region" description="Helical" evidence="6">
    <location>
        <begin position="349"/>
        <end position="366"/>
    </location>
</feature>
<evidence type="ECO:0000256" key="5">
    <source>
        <dbReference type="SAM" id="MobiDB-lite"/>
    </source>
</evidence>
<evidence type="ECO:0000256" key="2">
    <source>
        <dbReference type="ARBA" id="ARBA00022692"/>
    </source>
</evidence>
<evidence type="ECO:0000313" key="8">
    <source>
        <dbReference type="EMBL" id="KAJ7090818.1"/>
    </source>
</evidence>
<dbReference type="PROSITE" id="PS50850">
    <property type="entry name" value="MFS"/>
    <property type="match status" value="1"/>
</dbReference>
<name>A0AAD6UA93_9AGAR</name>
<protein>
    <submittedName>
        <fullName evidence="8">ABC transporter</fullName>
    </submittedName>
</protein>
<reference evidence="8" key="1">
    <citation type="submission" date="2023-03" db="EMBL/GenBank/DDBJ databases">
        <title>Massive genome expansion in bonnet fungi (Mycena s.s.) driven by repeated elements and novel gene families across ecological guilds.</title>
        <authorList>
            <consortium name="Lawrence Berkeley National Laboratory"/>
            <person name="Harder C.B."/>
            <person name="Miyauchi S."/>
            <person name="Viragh M."/>
            <person name="Kuo A."/>
            <person name="Thoen E."/>
            <person name="Andreopoulos B."/>
            <person name="Lu D."/>
            <person name="Skrede I."/>
            <person name="Drula E."/>
            <person name="Henrissat B."/>
            <person name="Morin E."/>
            <person name="Kohler A."/>
            <person name="Barry K."/>
            <person name="LaButti K."/>
            <person name="Morin E."/>
            <person name="Salamov A."/>
            <person name="Lipzen A."/>
            <person name="Mereny Z."/>
            <person name="Hegedus B."/>
            <person name="Baldrian P."/>
            <person name="Stursova M."/>
            <person name="Weitz H."/>
            <person name="Taylor A."/>
            <person name="Grigoriev I.V."/>
            <person name="Nagy L.G."/>
            <person name="Martin F."/>
            <person name="Kauserud H."/>
        </authorList>
    </citation>
    <scope>NUCLEOTIDE SEQUENCE</scope>
    <source>
        <strain evidence="8">CBHHK173m</strain>
    </source>
</reference>
<feature type="transmembrane region" description="Helical" evidence="6">
    <location>
        <begin position="138"/>
        <end position="159"/>
    </location>
</feature>
<sequence length="545" mass="58038">MSDIQDSGSNGSDWGKTMGAPGTQAKDTRQEDTQEGGDLIHGQQLALVFIAFCVAFFLVALDQTILSTALPTIASHFQAVSDLSWIASAYFLPQAGLVLFFGRLLVIAPPKTVFLVSIFTFEVGSLLCALAPSVITLIVGRAIAGLGGTGLWVSIMTIIARVTTMKQRPIFMGLIGAVFALASVVGPLLGGAFSDHVSWRWCFYINLPIGAIAIVTVILALPRLSIVQKSDSTFKAWLGLDWIGAALSFAMVTMLLIAVQWGGNEKPWNSPIVIAFLALFAVFLIAFISWETWYGPEAILPVHILMRRNVCGAAITVFFISICFVTANYYLPLLYQVRGHSATRSGIDILPFMVFGVFFSFVAGAVTSTTGYAWPFLVTFPLIAAAAFGLLFTVNSSTRSATVIGFQVLLGVGLGSCIQLPIVIAQGEFADHDQHLVPQATSLVTFLQLIGSSAGLAIAGAVFQGQLRSHLEALNLPSALFEEVLSSVKAIFSISGPEKTQVIGAYVAAVERVFLIGIPCGVCATIGALMIERKKVKMEAASPAA</sequence>
<dbReference type="PRINTS" id="PR01036">
    <property type="entry name" value="TCRTETB"/>
</dbReference>
<dbReference type="Pfam" id="PF07690">
    <property type="entry name" value="MFS_1"/>
    <property type="match status" value="1"/>
</dbReference>
<dbReference type="PANTHER" id="PTHR23501">
    <property type="entry name" value="MAJOR FACILITATOR SUPERFAMILY"/>
    <property type="match status" value="1"/>
</dbReference>
<feature type="transmembrane region" description="Helical" evidence="6">
    <location>
        <begin position="310"/>
        <end position="329"/>
    </location>
</feature>
<comment type="subcellular location">
    <subcellularLocation>
        <location evidence="1">Membrane</location>
        <topology evidence="1">Multi-pass membrane protein</topology>
    </subcellularLocation>
</comment>
<keyword evidence="3 6" id="KW-1133">Transmembrane helix</keyword>
<evidence type="ECO:0000256" key="1">
    <source>
        <dbReference type="ARBA" id="ARBA00004141"/>
    </source>
</evidence>
<feature type="transmembrane region" description="Helical" evidence="6">
    <location>
        <begin position="404"/>
        <end position="424"/>
    </location>
</feature>
<dbReference type="InterPro" id="IPR020846">
    <property type="entry name" value="MFS_dom"/>
</dbReference>
<evidence type="ECO:0000259" key="7">
    <source>
        <dbReference type="PROSITE" id="PS50850"/>
    </source>
</evidence>
<dbReference type="EMBL" id="JARJCN010000021">
    <property type="protein sequence ID" value="KAJ7090818.1"/>
    <property type="molecule type" value="Genomic_DNA"/>
</dbReference>
<feature type="transmembrane region" description="Helical" evidence="6">
    <location>
        <begin position="85"/>
        <end position="106"/>
    </location>
</feature>
<dbReference type="AlphaFoldDB" id="A0AAD6UA93"/>
<dbReference type="GO" id="GO:0022857">
    <property type="term" value="F:transmembrane transporter activity"/>
    <property type="evidence" value="ECO:0007669"/>
    <property type="project" value="InterPro"/>
</dbReference>